<feature type="compositionally biased region" description="Basic and acidic residues" evidence="1">
    <location>
        <begin position="219"/>
        <end position="231"/>
    </location>
</feature>
<protein>
    <submittedName>
        <fullName evidence="2">Uncharacterized protein</fullName>
    </submittedName>
</protein>
<dbReference type="AlphaFoldDB" id="A0AAD2HT85"/>
<accession>A0AAD2HT85</accession>
<feature type="compositionally biased region" description="Basic and acidic residues" evidence="1">
    <location>
        <begin position="272"/>
        <end position="281"/>
    </location>
</feature>
<evidence type="ECO:0000256" key="1">
    <source>
        <dbReference type="SAM" id="MobiDB-lite"/>
    </source>
</evidence>
<dbReference type="Proteomes" id="UP001295794">
    <property type="component" value="Unassembled WGS sequence"/>
</dbReference>
<sequence>TDRGIFGRSTPSMAPPEVLDYNVTWMDHTFRTRKNTASLLDPELENGNLTRRDYDAVMGTLPGFHYSEMTGFAMSGAGTLAYARFYKTPTPLVGLAGYAFGAVIGKAFRIYTHLSLLRSIDDVRGFARAMDNVKAKVGYSPGLLSVRRNIRPKLDEEDAFQADTEAYTFAETNENQPEHTQRGFSSPPTLPPPHAAPTANSKSRWDEIRAQRSTPGESRAWDNIRHGRRADGTPLPKPTPSSLGNENQETSSTPFAYRDDDRAAAQASFDAMLERERRMNS</sequence>
<keyword evidence="3" id="KW-1185">Reference proteome</keyword>
<proteinExistence type="predicted"/>
<feature type="region of interest" description="Disordered" evidence="1">
    <location>
        <begin position="171"/>
        <end position="281"/>
    </location>
</feature>
<reference evidence="2" key="1">
    <citation type="submission" date="2023-11" db="EMBL/GenBank/DDBJ databases">
        <authorList>
            <person name="De Vega J J."/>
            <person name="De Vega J J."/>
        </authorList>
    </citation>
    <scope>NUCLEOTIDE SEQUENCE</scope>
</reference>
<feature type="non-terminal residue" evidence="2">
    <location>
        <position position="281"/>
    </location>
</feature>
<organism evidence="2 3">
    <name type="scientific">Mycena citricolor</name>
    <dbReference type="NCBI Taxonomy" id="2018698"/>
    <lineage>
        <taxon>Eukaryota</taxon>
        <taxon>Fungi</taxon>
        <taxon>Dikarya</taxon>
        <taxon>Basidiomycota</taxon>
        <taxon>Agaricomycotina</taxon>
        <taxon>Agaricomycetes</taxon>
        <taxon>Agaricomycetidae</taxon>
        <taxon>Agaricales</taxon>
        <taxon>Marasmiineae</taxon>
        <taxon>Mycenaceae</taxon>
        <taxon>Mycena</taxon>
    </lineage>
</organism>
<comment type="caution">
    <text evidence="2">The sequence shown here is derived from an EMBL/GenBank/DDBJ whole genome shotgun (WGS) entry which is preliminary data.</text>
</comment>
<name>A0AAD2HT85_9AGAR</name>
<feature type="compositionally biased region" description="Polar residues" evidence="1">
    <location>
        <begin position="240"/>
        <end position="254"/>
    </location>
</feature>
<gene>
    <name evidence="2" type="ORF">MYCIT1_LOCUS31189</name>
</gene>
<dbReference type="EMBL" id="CAVNYO010000440">
    <property type="protein sequence ID" value="CAK5280639.1"/>
    <property type="molecule type" value="Genomic_DNA"/>
</dbReference>
<evidence type="ECO:0000313" key="3">
    <source>
        <dbReference type="Proteomes" id="UP001295794"/>
    </source>
</evidence>
<evidence type="ECO:0000313" key="2">
    <source>
        <dbReference type="EMBL" id="CAK5280639.1"/>
    </source>
</evidence>